<comment type="caution">
    <text evidence="1">The sequence shown here is derived from an EMBL/GenBank/DDBJ whole genome shotgun (WGS) entry which is preliminary data.</text>
</comment>
<protein>
    <submittedName>
        <fullName evidence="1">Uncharacterized protein</fullName>
    </submittedName>
</protein>
<organism evidence="1 2">
    <name type="scientific">Chitinophaga oryziterrae</name>
    <dbReference type="NCBI Taxonomy" id="1031224"/>
    <lineage>
        <taxon>Bacteria</taxon>
        <taxon>Pseudomonadati</taxon>
        <taxon>Bacteroidota</taxon>
        <taxon>Chitinophagia</taxon>
        <taxon>Chitinophagales</taxon>
        <taxon>Chitinophagaceae</taxon>
        <taxon>Chitinophaga</taxon>
    </lineage>
</organism>
<gene>
    <name evidence="1" type="ORF">GO495_16495</name>
</gene>
<evidence type="ECO:0000313" key="2">
    <source>
        <dbReference type="Proteomes" id="UP000468388"/>
    </source>
</evidence>
<dbReference type="AlphaFoldDB" id="A0A6N8JDK0"/>
<evidence type="ECO:0000313" key="1">
    <source>
        <dbReference type="EMBL" id="MVT42192.1"/>
    </source>
</evidence>
<name>A0A6N8JDK0_9BACT</name>
<accession>A0A6N8JDK0</accession>
<keyword evidence="2" id="KW-1185">Reference proteome</keyword>
<sequence>MNGLCSYSYIEMIKRVFVAVAAGYIYSEVEGIARDFVRLLLKAVR</sequence>
<dbReference type="Proteomes" id="UP000468388">
    <property type="component" value="Unassembled WGS sequence"/>
</dbReference>
<dbReference type="RefSeq" id="WP_157300819.1">
    <property type="nucleotide sequence ID" value="NZ_BAAAZB010000005.1"/>
</dbReference>
<proteinExistence type="predicted"/>
<reference evidence="1 2" key="1">
    <citation type="submission" date="2019-12" db="EMBL/GenBank/DDBJ databases">
        <title>The draft genomic sequence of strain Chitinophaga oryziterrae JCM 16595.</title>
        <authorList>
            <person name="Zhang X."/>
        </authorList>
    </citation>
    <scope>NUCLEOTIDE SEQUENCE [LARGE SCALE GENOMIC DNA]</scope>
    <source>
        <strain evidence="1 2">JCM 16595</strain>
    </source>
</reference>
<dbReference type="EMBL" id="WRXO01000004">
    <property type="protein sequence ID" value="MVT42192.1"/>
    <property type="molecule type" value="Genomic_DNA"/>
</dbReference>